<evidence type="ECO:0000256" key="6">
    <source>
        <dbReference type="ARBA" id="ARBA00022833"/>
    </source>
</evidence>
<organism evidence="10 11">
    <name type="scientific">Amphritea japonica ATCC BAA-1530</name>
    <dbReference type="NCBI Taxonomy" id="1278309"/>
    <lineage>
        <taxon>Bacteria</taxon>
        <taxon>Pseudomonadati</taxon>
        <taxon>Pseudomonadota</taxon>
        <taxon>Gammaproteobacteria</taxon>
        <taxon>Oceanospirillales</taxon>
        <taxon>Oceanospirillaceae</taxon>
        <taxon>Amphritea</taxon>
    </lineage>
</organism>
<dbReference type="Proteomes" id="UP000595663">
    <property type="component" value="Chromosome"/>
</dbReference>
<evidence type="ECO:0000259" key="8">
    <source>
        <dbReference type="Pfam" id="PF01551"/>
    </source>
</evidence>
<dbReference type="CDD" id="cd12797">
    <property type="entry name" value="M23_peptidase"/>
    <property type="match status" value="1"/>
</dbReference>
<keyword evidence="11" id="KW-1185">Reference proteome</keyword>
<reference evidence="10 11" key="1">
    <citation type="journal article" date="2008" name="Int. J. Syst. Evol. Microbiol.">
        <title>Amphritea japonica sp. nov. and Amphritea balenae sp. nov., isolated from the sediment adjacent to sperm whale carcasses off Kagoshima, Japan.</title>
        <authorList>
            <person name="Miyazaki M."/>
            <person name="Nogi Y."/>
            <person name="Fujiwara Y."/>
            <person name="Kawato M."/>
            <person name="Nagahama T."/>
            <person name="Kubokawa K."/>
            <person name="Horikoshi K."/>
        </authorList>
    </citation>
    <scope>NUCLEOTIDE SEQUENCE [LARGE SCALE GENOMIC DNA]</scope>
    <source>
        <strain evidence="10 11">ATCC BAA-1530</strain>
    </source>
</reference>
<dbReference type="InterPro" id="IPR011055">
    <property type="entry name" value="Dup_hybrid_motif"/>
</dbReference>
<evidence type="ECO:0000313" key="10">
    <source>
        <dbReference type="EMBL" id="BBB27166.1"/>
    </source>
</evidence>
<dbReference type="FunFam" id="2.70.70.10:FF:000002">
    <property type="entry name" value="Murein DD-endopeptidase MepM"/>
    <property type="match status" value="1"/>
</dbReference>
<dbReference type="InterPro" id="IPR050570">
    <property type="entry name" value="Cell_wall_metabolism_enzyme"/>
</dbReference>
<evidence type="ECO:0000256" key="2">
    <source>
        <dbReference type="ARBA" id="ARBA00004196"/>
    </source>
</evidence>
<evidence type="ECO:0000313" key="11">
    <source>
        <dbReference type="Proteomes" id="UP000595663"/>
    </source>
</evidence>
<feature type="domain" description="M23ase beta-sheet core" evidence="8">
    <location>
        <begin position="271"/>
        <end position="364"/>
    </location>
</feature>
<evidence type="ECO:0000256" key="4">
    <source>
        <dbReference type="ARBA" id="ARBA00022723"/>
    </source>
</evidence>
<dbReference type="InterPro" id="IPR045834">
    <property type="entry name" value="Csd3_N2"/>
</dbReference>
<dbReference type="PANTHER" id="PTHR21666">
    <property type="entry name" value="PEPTIDASE-RELATED"/>
    <property type="match status" value="1"/>
</dbReference>
<accession>A0A7R6STC6</accession>
<keyword evidence="4" id="KW-0479">Metal-binding</keyword>
<evidence type="ECO:0000256" key="3">
    <source>
        <dbReference type="ARBA" id="ARBA00022670"/>
    </source>
</evidence>
<evidence type="ECO:0000256" key="5">
    <source>
        <dbReference type="ARBA" id="ARBA00022801"/>
    </source>
</evidence>
<dbReference type="CDD" id="cd00118">
    <property type="entry name" value="LysM"/>
    <property type="match status" value="1"/>
</dbReference>
<sequence length="405" mass="45400">MLSDNSSAVPVSPGQFRSTLELNLQNTDVSAAEEIAGPGSKKTQDLEPEIGYVVQKGDTLSTIFDHLRISQPTLYKLMEADLNILALDTIQPGHKLGFNFDDAGKLKQFIFRSGLTYKVLFDRSKKGDFEYEEFIEKGGFRREIISGTVEGDLPRSMKRAGARIAEAYQVTSLLKERMNFRSHLRAGDKFQLSVSRQYVYGVYTGNSVIEGFVYDGAIRKQSAFLFDDNYFDAEGESLEKAFQRIPLQKRYRISSSFNPKRKHPVTGLVRPHNGTDFSVRTGTPVLSAGDGVVSRVIKHRYAGLYIEIKHGRKYKTRYLHLSRAYVRKGQKVSRGQKIAASGNSGRSTGAHLHYELHVNGRPVNAMTAPIPVVQTISRKKRNAFKKQVAALKTQMAEQLALAEKQ</sequence>
<evidence type="ECO:0000259" key="9">
    <source>
        <dbReference type="Pfam" id="PF19425"/>
    </source>
</evidence>
<keyword evidence="7" id="KW-0482">Metalloprotease</keyword>
<dbReference type="Gene3D" id="3.10.450.350">
    <property type="match status" value="2"/>
</dbReference>
<dbReference type="PANTHER" id="PTHR21666:SF292">
    <property type="entry name" value="MUREIN DD-ENDOPEPTIDASE MEPM"/>
    <property type="match status" value="1"/>
</dbReference>
<keyword evidence="6" id="KW-0862">Zinc</keyword>
<dbReference type="KEGG" id="ajp:AMJAP_2578"/>
<evidence type="ECO:0000256" key="1">
    <source>
        <dbReference type="ARBA" id="ARBA00001947"/>
    </source>
</evidence>
<protein>
    <submittedName>
        <fullName evidence="10">Peptidase M23</fullName>
    </submittedName>
</protein>
<dbReference type="GO" id="GO:0004222">
    <property type="term" value="F:metalloendopeptidase activity"/>
    <property type="evidence" value="ECO:0007669"/>
    <property type="project" value="TreeGrafter"/>
</dbReference>
<name>A0A7R6STC6_9GAMM</name>
<dbReference type="GO" id="GO:0006508">
    <property type="term" value="P:proteolysis"/>
    <property type="evidence" value="ECO:0007669"/>
    <property type="project" value="UniProtKB-KW"/>
</dbReference>
<dbReference type="GO" id="GO:0030313">
    <property type="term" value="C:cell envelope"/>
    <property type="evidence" value="ECO:0007669"/>
    <property type="project" value="UniProtKB-SubCell"/>
</dbReference>
<dbReference type="Pfam" id="PF01551">
    <property type="entry name" value="Peptidase_M23"/>
    <property type="match status" value="1"/>
</dbReference>
<dbReference type="InterPro" id="IPR018392">
    <property type="entry name" value="LysM"/>
</dbReference>
<dbReference type="GO" id="GO:0046872">
    <property type="term" value="F:metal ion binding"/>
    <property type="evidence" value="ECO:0007669"/>
    <property type="project" value="UniProtKB-KW"/>
</dbReference>
<gene>
    <name evidence="10" type="ORF">AMJAP_2578</name>
</gene>
<keyword evidence="3" id="KW-0645">Protease</keyword>
<dbReference type="AlphaFoldDB" id="A0A7R6STC6"/>
<proteinExistence type="predicted"/>
<evidence type="ECO:0000256" key="7">
    <source>
        <dbReference type="ARBA" id="ARBA00023049"/>
    </source>
</evidence>
<comment type="subcellular location">
    <subcellularLocation>
        <location evidence="2">Cell envelope</location>
    </subcellularLocation>
</comment>
<dbReference type="EMBL" id="AP014545">
    <property type="protein sequence ID" value="BBB27166.1"/>
    <property type="molecule type" value="Genomic_DNA"/>
</dbReference>
<dbReference type="Pfam" id="PF19425">
    <property type="entry name" value="Csd3_N2"/>
    <property type="match status" value="1"/>
</dbReference>
<dbReference type="InterPro" id="IPR016047">
    <property type="entry name" value="M23ase_b-sheet_dom"/>
</dbReference>
<dbReference type="SUPFAM" id="SSF51261">
    <property type="entry name" value="Duplicated hybrid motif"/>
    <property type="match status" value="1"/>
</dbReference>
<comment type="cofactor">
    <cofactor evidence="1">
        <name>Zn(2+)</name>
        <dbReference type="ChEBI" id="CHEBI:29105"/>
    </cofactor>
</comment>
<feature type="domain" description="Csd3-like second N-terminal" evidence="9">
    <location>
        <begin position="137"/>
        <end position="259"/>
    </location>
</feature>
<keyword evidence="5" id="KW-0378">Hydrolase</keyword>
<dbReference type="Gene3D" id="2.70.70.10">
    <property type="entry name" value="Glucose Permease (Domain IIA)"/>
    <property type="match status" value="1"/>
</dbReference>